<dbReference type="EMBL" id="CP003065">
    <property type="protein sequence ID" value="AEV68944.1"/>
    <property type="molecule type" value="Genomic_DNA"/>
</dbReference>
<proteinExistence type="predicted"/>
<sequence>MVYGTLSVIKKINKVGLYDILVDSKNHSFVKNRKKIIVRPSPVIPSLPSGVYSQSIKVSLQCMSPSSQIYYTYGDIPVVISNKINPLALKYTSEIPIDSSCKLNVVAVKQDIISSVNTFIYSISKSSNNKSNAQRIAHAILNTNPIVEISKDSSIEITKSNIIISAEREMALFKLDNSTDNKALRFVLSNSIIKEFVDKDYTFCIDCNDIKIGIPNNKLKELLSYDKVEINIDKEDLFDGEKPIFSYCIKVTGDGDLINVNNLMDLFVMLEEDMNINQLALYYLDKDNNLRSCNNYFLFQNTLYFRLLITSSLLH</sequence>
<keyword evidence="3" id="KW-1185">Reference proteome</keyword>
<accession>G8LYH5</accession>
<feature type="domain" description="GH29D-like beta-sandwich" evidence="1">
    <location>
        <begin position="48"/>
        <end position="115"/>
    </location>
</feature>
<dbReference type="Pfam" id="PF13290">
    <property type="entry name" value="CHB_HEX_C_1"/>
    <property type="match status" value="1"/>
</dbReference>
<evidence type="ECO:0000313" key="3">
    <source>
        <dbReference type="Proteomes" id="UP000005435"/>
    </source>
</evidence>
<dbReference type="HOGENOM" id="CLU_881951_0_0_9"/>
<evidence type="ECO:0000259" key="1">
    <source>
        <dbReference type="Pfam" id="PF13290"/>
    </source>
</evidence>
<reference evidence="3" key="1">
    <citation type="submission" date="2011-12" db="EMBL/GenBank/DDBJ databases">
        <title>Complete sequence of Clostridium clariflavum DSM 19732.</title>
        <authorList>
            <consortium name="US DOE Joint Genome Institute"/>
            <person name="Lucas S."/>
            <person name="Han J."/>
            <person name="Lapidus A."/>
            <person name="Cheng J.-F."/>
            <person name="Goodwin L."/>
            <person name="Pitluck S."/>
            <person name="Peters L."/>
            <person name="Teshima H."/>
            <person name="Detter J.C."/>
            <person name="Han C."/>
            <person name="Tapia R."/>
            <person name="Land M."/>
            <person name="Hauser L."/>
            <person name="Kyrpides N."/>
            <person name="Ivanova N."/>
            <person name="Pagani I."/>
            <person name="Kitzmiller T."/>
            <person name="Lynd L."/>
            <person name="Izquierdo J."/>
            <person name="Woyke T."/>
        </authorList>
    </citation>
    <scope>NUCLEOTIDE SEQUENCE [LARGE SCALE GENOMIC DNA]</scope>
    <source>
        <strain evidence="3">DSM 19732 / NBRC 101661 / EBR45</strain>
    </source>
</reference>
<evidence type="ECO:0000313" key="2">
    <source>
        <dbReference type="EMBL" id="AEV68944.1"/>
    </source>
</evidence>
<organism evidence="2 3">
    <name type="scientific">Acetivibrio clariflavus (strain DSM 19732 / NBRC 101661 / EBR45)</name>
    <name type="common">Clostridium clariflavum</name>
    <dbReference type="NCBI Taxonomy" id="720554"/>
    <lineage>
        <taxon>Bacteria</taxon>
        <taxon>Bacillati</taxon>
        <taxon>Bacillota</taxon>
        <taxon>Clostridia</taxon>
        <taxon>Eubacteriales</taxon>
        <taxon>Oscillospiraceae</taxon>
        <taxon>Acetivibrio</taxon>
    </lineage>
</organism>
<reference evidence="2 3" key="2">
    <citation type="journal article" date="2012" name="Stand. Genomic Sci.">
        <title>Complete Genome Sequence of Clostridium clariflavum DSM 19732.</title>
        <authorList>
            <person name="Izquierdo J.A."/>
            <person name="Goodwin L."/>
            <person name="Davenport K.W."/>
            <person name="Teshima H."/>
            <person name="Bruce D."/>
            <person name="Detter C."/>
            <person name="Tapia R."/>
            <person name="Han S."/>
            <person name="Land M."/>
            <person name="Hauser L."/>
            <person name="Jeffries C.D."/>
            <person name="Han J."/>
            <person name="Pitluck S."/>
            <person name="Nolan M."/>
            <person name="Chen A."/>
            <person name="Huntemann M."/>
            <person name="Mavromatis K."/>
            <person name="Mikhailova N."/>
            <person name="Liolios K."/>
            <person name="Woyke T."/>
            <person name="Lynd L.R."/>
        </authorList>
    </citation>
    <scope>NUCLEOTIDE SEQUENCE [LARGE SCALE GENOMIC DNA]</scope>
    <source>
        <strain evidence="3">DSM 19732 / NBRC 101661 / EBR45</strain>
    </source>
</reference>
<dbReference type="KEGG" id="ccl:Clocl_2364"/>
<dbReference type="AlphaFoldDB" id="G8LYH5"/>
<name>G8LYH5_ACECE</name>
<protein>
    <recommendedName>
        <fullName evidence="1">GH29D-like beta-sandwich domain-containing protein</fullName>
    </recommendedName>
</protein>
<gene>
    <name evidence="2" type="ordered locus">Clocl_2364</name>
</gene>
<dbReference type="Proteomes" id="UP000005435">
    <property type="component" value="Chromosome"/>
</dbReference>
<dbReference type="InterPro" id="IPR059177">
    <property type="entry name" value="GH29D-like_dom"/>
</dbReference>